<dbReference type="Proteomes" id="UP001553161">
    <property type="component" value="Unassembled WGS sequence"/>
</dbReference>
<evidence type="ECO:0000313" key="2">
    <source>
        <dbReference type="Proteomes" id="UP001553161"/>
    </source>
</evidence>
<proteinExistence type="predicted"/>
<reference evidence="1 2" key="1">
    <citation type="submission" date="2024-07" db="EMBL/GenBank/DDBJ databases">
        <authorList>
            <person name="Kang M."/>
        </authorList>
    </citation>
    <scope>NUCLEOTIDE SEQUENCE [LARGE SCALE GENOMIC DNA]</scope>
    <source>
        <strain evidence="1 2">DFM31</strain>
    </source>
</reference>
<sequence>MQKAAYLAPVLTERTGIGAVEPTMGIQVLLARIFTARITATILLMALLQPVVSAPAAAQGIRTERVSFAPGTSGSVIQTRLVGQDIIDYVLNARGGQRMVIDLATDNPSAYFNLMPSGDPKAIHIGSTEGNHFDGTLPASGDWVIRVYLIRAAARRDETANLTLSIHIGGASHSVPATDFADGDAGGPDY</sequence>
<evidence type="ECO:0008006" key="3">
    <source>
        <dbReference type="Google" id="ProtNLM"/>
    </source>
</evidence>
<name>A0ABV3LB35_9RHOB</name>
<dbReference type="EMBL" id="JBFBVU010000040">
    <property type="protein sequence ID" value="MEV8468774.1"/>
    <property type="molecule type" value="Genomic_DNA"/>
</dbReference>
<organism evidence="1 2">
    <name type="scientific">Meridianimarinicoccus marinus</name>
    <dbReference type="NCBI Taxonomy" id="3231483"/>
    <lineage>
        <taxon>Bacteria</taxon>
        <taxon>Pseudomonadati</taxon>
        <taxon>Pseudomonadota</taxon>
        <taxon>Alphaproteobacteria</taxon>
        <taxon>Rhodobacterales</taxon>
        <taxon>Paracoccaceae</taxon>
        <taxon>Meridianimarinicoccus</taxon>
    </lineage>
</organism>
<evidence type="ECO:0000313" key="1">
    <source>
        <dbReference type="EMBL" id="MEV8468774.1"/>
    </source>
</evidence>
<comment type="caution">
    <text evidence="1">The sequence shown here is derived from an EMBL/GenBank/DDBJ whole genome shotgun (WGS) entry which is preliminary data.</text>
</comment>
<gene>
    <name evidence="1" type="ORF">AB0T83_18605</name>
</gene>
<protein>
    <recommendedName>
        <fullName evidence="3">P/Homo B domain-containing protein</fullName>
    </recommendedName>
</protein>
<dbReference type="Gene3D" id="2.60.120.380">
    <property type="match status" value="1"/>
</dbReference>
<dbReference type="RefSeq" id="WP_366194734.1">
    <property type="nucleotide sequence ID" value="NZ_JBFBVU010000040.1"/>
</dbReference>
<accession>A0ABV3LB35</accession>
<keyword evidence="2" id="KW-1185">Reference proteome</keyword>